<dbReference type="PANTHER" id="PTHR43420:SF47">
    <property type="entry name" value="N-ACETYLTRANSFERASE DOMAIN-CONTAINING PROTEIN"/>
    <property type="match status" value="1"/>
</dbReference>
<organism evidence="4 5">
    <name type="scientific">Aliterella atlantica CENA595</name>
    <dbReference type="NCBI Taxonomy" id="1618023"/>
    <lineage>
        <taxon>Bacteria</taxon>
        <taxon>Bacillati</taxon>
        <taxon>Cyanobacteriota</taxon>
        <taxon>Cyanophyceae</taxon>
        <taxon>Chroococcidiopsidales</taxon>
        <taxon>Aliterellaceae</taxon>
        <taxon>Aliterella</taxon>
    </lineage>
</organism>
<dbReference type="PATRIC" id="fig|1618023.3.peg.4314"/>
<dbReference type="GO" id="GO:0016747">
    <property type="term" value="F:acyltransferase activity, transferring groups other than amino-acyl groups"/>
    <property type="evidence" value="ECO:0007669"/>
    <property type="project" value="InterPro"/>
</dbReference>
<evidence type="ECO:0000313" key="4">
    <source>
        <dbReference type="EMBL" id="KJH71555.1"/>
    </source>
</evidence>
<accession>A0A0D8ZS44</accession>
<dbReference type="InterPro" id="IPR016181">
    <property type="entry name" value="Acyl_CoA_acyltransferase"/>
</dbReference>
<feature type="domain" description="N-acetyltransferase" evidence="3">
    <location>
        <begin position="4"/>
        <end position="167"/>
    </location>
</feature>
<dbReference type="SUPFAM" id="SSF55729">
    <property type="entry name" value="Acyl-CoA N-acyltransferases (Nat)"/>
    <property type="match status" value="1"/>
</dbReference>
<gene>
    <name evidence="4" type="ORF">UH38_12225</name>
</gene>
<dbReference type="OrthoDB" id="9790865at2"/>
<sequence length="167" mass="19171">MSFYSIRAIEQEDISFLWDMLYEIRSLRCVREGKALPSRDVLQTPDLARYVRDWGHKSDRAFIAINAQIPIGAAWYRLFTADNPGYGYVDDNTPEIAIAILPHYRNKGVGKSLLIRLLEQAKTDGYGHISLSCDSTNDNALHLYQKLGFEQVGVHIIQNWIMKKVLR</sequence>
<reference evidence="4 5" key="1">
    <citation type="submission" date="2015-02" db="EMBL/GenBank/DDBJ databases">
        <title>Draft genome of a novel marine cyanobacterium (Chroococcales) isolated from South Atlantic Ocean.</title>
        <authorList>
            <person name="Rigonato J."/>
            <person name="Alvarenga D.O."/>
            <person name="Branco L.H."/>
            <person name="Varani A.M."/>
            <person name="Brandini F.P."/>
            <person name="Fiore M.F."/>
        </authorList>
    </citation>
    <scope>NUCLEOTIDE SEQUENCE [LARGE SCALE GENOMIC DNA]</scope>
    <source>
        <strain evidence="4 5">CENA595</strain>
    </source>
</reference>
<dbReference type="Gene3D" id="3.40.630.30">
    <property type="match status" value="1"/>
</dbReference>
<dbReference type="Proteomes" id="UP000032452">
    <property type="component" value="Unassembled WGS sequence"/>
</dbReference>
<evidence type="ECO:0000313" key="5">
    <source>
        <dbReference type="Proteomes" id="UP000032452"/>
    </source>
</evidence>
<dbReference type="STRING" id="1618023.UH38_12225"/>
<comment type="caution">
    <text evidence="4">The sequence shown here is derived from an EMBL/GenBank/DDBJ whole genome shotgun (WGS) entry which is preliminary data.</text>
</comment>
<evidence type="ECO:0000256" key="1">
    <source>
        <dbReference type="ARBA" id="ARBA00022679"/>
    </source>
</evidence>
<dbReference type="InterPro" id="IPR000182">
    <property type="entry name" value="GNAT_dom"/>
</dbReference>
<dbReference type="InterPro" id="IPR050680">
    <property type="entry name" value="YpeA/RimI_acetyltransf"/>
</dbReference>
<keyword evidence="2" id="KW-0012">Acyltransferase</keyword>
<evidence type="ECO:0000259" key="3">
    <source>
        <dbReference type="PROSITE" id="PS51186"/>
    </source>
</evidence>
<dbReference type="AlphaFoldDB" id="A0A0D8ZS44"/>
<dbReference type="Pfam" id="PF00583">
    <property type="entry name" value="Acetyltransf_1"/>
    <property type="match status" value="1"/>
</dbReference>
<dbReference type="PANTHER" id="PTHR43420">
    <property type="entry name" value="ACETYLTRANSFERASE"/>
    <property type="match status" value="1"/>
</dbReference>
<evidence type="ECO:0000256" key="2">
    <source>
        <dbReference type="ARBA" id="ARBA00023315"/>
    </source>
</evidence>
<dbReference type="RefSeq" id="WP_045054932.1">
    <property type="nucleotide sequence ID" value="NZ_CAWMDP010000048.1"/>
</dbReference>
<protein>
    <recommendedName>
        <fullName evidence="3">N-acetyltransferase domain-containing protein</fullName>
    </recommendedName>
</protein>
<dbReference type="PROSITE" id="PS51186">
    <property type="entry name" value="GNAT"/>
    <property type="match status" value="1"/>
</dbReference>
<dbReference type="CDD" id="cd04301">
    <property type="entry name" value="NAT_SF"/>
    <property type="match status" value="1"/>
</dbReference>
<keyword evidence="1" id="KW-0808">Transferase</keyword>
<dbReference type="EMBL" id="JYON01000011">
    <property type="protein sequence ID" value="KJH71555.1"/>
    <property type="molecule type" value="Genomic_DNA"/>
</dbReference>
<keyword evidence="5" id="KW-1185">Reference proteome</keyword>
<proteinExistence type="predicted"/>
<name>A0A0D8ZS44_9CYAN</name>